<dbReference type="EMBL" id="CP000790">
    <property type="protein sequence ID" value="ABU74324.1"/>
    <property type="molecule type" value="Genomic_DNA"/>
</dbReference>
<sequence>MDYLAQSGNSRIGSNIGKALFIYQEGRLSFVLAIAANYFSRM</sequence>
<accession>A7N886</accession>
<dbReference type="KEGG" id="vha:VIBHAR_06433"/>
<dbReference type="AlphaFoldDB" id="A7N886"/>
<evidence type="ECO:0000313" key="1">
    <source>
        <dbReference type="EMBL" id="ABU74324.1"/>
    </source>
</evidence>
<organism evidence="1 2">
    <name type="scientific">Vibrio campbellii (strain ATCC BAA-1116)</name>
    <dbReference type="NCBI Taxonomy" id="2902295"/>
    <lineage>
        <taxon>Bacteria</taxon>
        <taxon>Pseudomonadati</taxon>
        <taxon>Pseudomonadota</taxon>
        <taxon>Gammaproteobacteria</taxon>
        <taxon>Vibrionales</taxon>
        <taxon>Vibrionaceae</taxon>
        <taxon>Vibrio</taxon>
    </lineage>
</organism>
<proteinExistence type="predicted"/>
<protein>
    <submittedName>
        <fullName evidence="1">Uncharacterized protein</fullName>
    </submittedName>
</protein>
<evidence type="ECO:0000313" key="2">
    <source>
        <dbReference type="Proteomes" id="UP000008152"/>
    </source>
</evidence>
<name>A7N886_VIBC1</name>
<reference evidence="1 2" key="1">
    <citation type="submission" date="2007-08" db="EMBL/GenBank/DDBJ databases">
        <authorList>
            <consortium name="The Vibrio harveyi Genome Sequencing Project"/>
            <person name="Bassler B."/>
            <person name="Clifton S.W."/>
            <person name="Fulton L."/>
            <person name="Delehaunty K."/>
            <person name="Fronick C."/>
            <person name="Harrison M."/>
            <person name="Markivic C."/>
            <person name="Fulton R."/>
            <person name="Tin-Wollam A.-M."/>
            <person name="Shah N."/>
            <person name="Pepin K."/>
            <person name="Nash W."/>
            <person name="Thiruvilangam P."/>
            <person name="Bhonagiri V."/>
            <person name="Waters C."/>
            <person name="Tu K.C."/>
            <person name="Irgon J."/>
            <person name="Wilson R.K."/>
        </authorList>
    </citation>
    <scope>NUCLEOTIDE SEQUENCE [LARGE SCALE GENOMIC DNA]</scope>
    <source>
        <strain evidence="2">ATCC BAA-1116 / BB120</strain>
    </source>
</reference>
<dbReference type="Proteomes" id="UP000008152">
    <property type="component" value="Chromosome II"/>
</dbReference>
<gene>
    <name evidence="1" type="ordered locus">VIBHAR_06433</name>
</gene>